<evidence type="ECO:0000256" key="9">
    <source>
        <dbReference type="ARBA" id="ARBA00038341"/>
    </source>
</evidence>
<keyword evidence="3" id="KW-0633">Potassium transport</keyword>
<evidence type="ECO:0000256" key="1">
    <source>
        <dbReference type="ARBA" id="ARBA00004141"/>
    </source>
</evidence>
<keyword evidence="14" id="KW-1185">Reference proteome</keyword>
<organism evidence="13 14">
    <name type="scientific">Nepenthes gracilis</name>
    <name type="common">Slender pitcher plant</name>
    <dbReference type="NCBI Taxonomy" id="150966"/>
    <lineage>
        <taxon>Eukaryota</taxon>
        <taxon>Viridiplantae</taxon>
        <taxon>Streptophyta</taxon>
        <taxon>Embryophyta</taxon>
        <taxon>Tracheophyta</taxon>
        <taxon>Spermatophyta</taxon>
        <taxon>Magnoliopsida</taxon>
        <taxon>eudicotyledons</taxon>
        <taxon>Gunneridae</taxon>
        <taxon>Pentapetalae</taxon>
        <taxon>Caryophyllales</taxon>
        <taxon>Nepenthaceae</taxon>
        <taxon>Nepenthes</taxon>
    </lineage>
</organism>
<evidence type="ECO:0008006" key="15">
    <source>
        <dbReference type="Google" id="ProtNLM"/>
    </source>
</evidence>
<evidence type="ECO:0000256" key="2">
    <source>
        <dbReference type="ARBA" id="ARBA00022448"/>
    </source>
</evidence>
<feature type="transmembrane region" description="Helical" evidence="10">
    <location>
        <begin position="222"/>
        <end position="242"/>
    </location>
</feature>
<dbReference type="InterPro" id="IPR006153">
    <property type="entry name" value="Cation/H_exchanger_TM"/>
</dbReference>
<dbReference type="GO" id="GO:0016020">
    <property type="term" value="C:membrane"/>
    <property type="evidence" value="ECO:0007669"/>
    <property type="project" value="UniProtKB-SubCell"/>
</dbReference>
<dbReference type="Pfam" id="PF23259">
    <property type="entry name" value="CHX17_C"/>
    <property type="match status" value="1"/>
</dbReference>
<dbReference type="GO" id="GO:0015297">
    <property type="term" value="F:antiporter activity"/>
    <property type="evidence" value="ECO:0007669"/>
    <property type="project" value="InterPro"/>
</dbReference>
<dbReference type="AlphaFoldDB" id="A0AAD3SP41"/>
<evidence type="ECO:0000259" key="11">
    <source>
        <dbReference type="Pfam" id="PF00999"/>
    </source>
</evidence>
<comment type="subcellular location">
    <subcellularLocation>
        <location evidence="1">Membrane</location>
        <topology evidence="1">Multi-pass membrane protein</topology>
    </subcellularLocation>
</comment>
<dbReference type="PANTHER" id="PTHR32468">
    <property type="entry name" value="CATION/H + ANTIPORTER"/>
    <property type="match status" value="1"/>
</dbReference>
<feature type="transmembrane region" description="Helical" evidence="10">
    <location>
        <begin position="161"/>
        <end position="180"/>
    </location>
</feature>
<reference evidence="13" key="1">
    <citation type="submission" date="2023-05" db="EMBL/GenBank/DDBJ databases">
        <title>Nepenthes gracilis genome sequencing.</title>
        <authorList>
            <person name="Fukushima K."/>
        </authorList>
    </citation>
    <scope>NUCLEOTIDE SEQUENCE</scope>
    <source>
        <strain evidence="13">SING2019-196</strain>
    </source>
</reference>
<dbReference type="GO" id="GO:0012505">
    <property type="term" value="C:endomembrane system"/>
    <property type="evidence" value="ECO:0007669"/>
    <property type="project" value="TreeGrafter"/>
</dbReference>
<evidence type="ECO:0000256" key="8">
    <source>
        <dbReference type="ARBA" id="ARBA00023136"/>
    </source>
</evidence>
<dbReference type="InterPro" id="IPR050794">
    <property type="entry name" value="CPA2_transporter"/>
</dbReference>
<dbReference type="InterPro" id="IPR038770">
    <property type="entry name" value="Na+/solute_symporter_sf"/>
</dbReference>
<sequence length="814" mass="90713">MGSATMKVFGHFYSSVHATVLATANILNSTASGKRDTYCIKSDPLGSLYTNGIWYEEDLLSKVMPLTMLQLILFFFFSAAFHYMLRPLKQPKFVCNALAGITLGPSVLGRNKAYAAKFYSRKQLLLMNTISGIGIMYYVFLVAVKTDTAMILKLSSKVRRISISSLVAPFLAIVILTVILRPLLLDVPQGHVLLLIATNISVTGFLNLAPMLNELNLLTTDLAQVAMPAAILNDSILWFLWVVNMVSRQKNFRVSIIAVMFICGLLSFVVLIARPTMKWIIRRTPEGESAKDAYILAVLLGVLVMGFLSDILSASAVIGSLMLGLVTPDGPPLGSTLTEKVEVFVNCCFLPFFFIATGANFDVSSISELAPAVTFQFIILVGNLAKLLGAMLPALLYRMSFRRAFTLGLMMNMKGVVEIAMYRNLILRKIISVPLFTVLTLSCVMTTAIVGPLTKIFYKEPINSDHEFIRSHRFTIQATLLKSELRILSYIHKENNVPGIIWFLKALNPTKTGPICLYVTHVMELVGRAAPVMIHHQKHSRKCKHNGCIHIMRAFENYILCSEGRVTIQPYTMIAPFRNIHEGICRLAQDKRVSFIIVPFLAKDQDSDGQCSFLAKLNSKIQGYAPCTVGILVDRAINTHQGGCENFCYHVVVVFLGGEDDREVLAYAALMSRNPCVSITLVRIFVEKECTGGKKEIEMDNASVDEFRMKNINNERAMYREIRVNDWDQAIRVIISLDGSYDLIMVGQQQYGENRLLDQAIVVWSENPELGTIGDMLVSSDFHGGTVSVLVMRHCSNIDTNMLDISMHIEDEKI</sequence>
<evidence type="ECO:0000256" key="3">
    <source>
        <dbReference type="ARBA" id="ARBA00022538"/>
    </source>
</evidence>
<feature type="transmembrane region" description="Helical" evidence="10">
    <location>
        <begin position="430"/>
        <end position="453"/>
    </location>
</feature>
<evidence type="ECO:0000256" key="7">
    <source>
        <dbReference type="ARBA" id="ARBA00023065"/>
    </source>
</evidence>
<dbReference type="InterPro" id="IPR057290">
    <property type="entry name" value="CHX17_C"/>
</dbReference>
<evidence type="ECO:0000313" key="13">
    <source>
        <dbReference type="EMBL" id="GMH15423.1"/>
    </source>
</evidence>
<dbReference type="EMBL" id="BSYO01000015">
    <property type="protein sequence ID" value="GMH15423.1"/>
    <property type="molecule type" value="Genomic_DNA"/>
</dbReference>
<accession>A0AAD3SP41</accession>
<keyword evidence="7" id="KW-0406">Ion transport</keyword>
<proteinExistence type="inferred from homology"/>
<feature type="transmembrane region" description="Helical" evidence="10">
    <location>
        <begin position="124"/>
        <end position="141"/>
    </location>
</feature>
<evidence type="ECO:0000256" key="5">
    <source>
        <dbReference type="ARBA" id="ARBA00022958"/>
    </source>
</evidence>
<feature type="transmembrane region" description="Helical" evidence="10">
    <location>
        <begin position="293"/>
        <end position="323"/>
    </location>
</feature>
<feature type="transmembrane region" description="Helical" evidence="10">
    <location>
        <begin position="254"/>
        <end position="273"/>
    </location>
</feature>
<evidence type="ECO:0000256" key="6">
    <source>
        <dbReference type="ARBA" id="ARBA00022989"/>
    </source>
</evidence>
<evidence type="ECO:0000256" key="10">
    <source>
        <dbReference type="SAM" id="Phobius"/>
    </source>
</evidence>
<feature type="transmembrane region" description="Helical" evidence="10">
    <location>
        <begin position="373"/>
        <end position="397"/>
    </location>
</feature>
<keyword evidence="4 10" id="KW-0812">Transmembrane</keyword>
<dbReference type="GO" id="GO:0006885">
    <property type="term" value="P:regulation of pH"/>
    <property type="evidence" value="ECO:0007669"/>
    <property type="project" value="TreeGrafter"/>
</dbReference>
<feature type="transmembrane region" description="Helical" evidence="10">
    <location>
        <begin position="343"/>
        <end position="361"/>
    </location>
</feature>
<keyword evidence="6 10" id="KW-1133">Transmembrane helix</keyword>
<feature type="domain" description="Cation/H+ exchanger transmembrane" evidence="11">
    <location>
        <begin position="78"/>
        <end position="456"/>
    </location>
</feature>
<dbReference type="PANTHER" id="PTHR32468:SF108">
    <property type="entry name" value="CATION_H(+) ANTIPORTER 15-LIKE"/>
    <property type="match status" value="1"/>
</dbReference>
<keyword evidence="8 10" id="KW-0472">Membrane</keyword>
<feature type="transmembrane region" description="Helical" evidence="10">
    <location>
        <begin position="63"/>
        <end position="85"/>
    </location>
</feature>
<comment type="similarity">
    <text evidence="9">Belongs to the monovalent cation:proton antiporter 2 (CPA2) transporter (TC 2.A.37) family. CHX (TC 2.A.37.4) subfamily.</text>
</comment>
<keyword evidence="5" id="KW-0630">Potassium</keyword>
<feature type="domain" description="Cation/H(+) antiporter C-terminal" evidence="12">
    <location>
        <begin position="650"/>
        <end position="793"/>
    </location>
</feature>
<dbReference type="GO" id="GO:1902600">
    <property type="term" value="P:proton transmembrane transport"/>
    <property type="evidence" value="ECO:0007669"/>
    <property type="project" value="InterPro"/>
</dbReference>
<keyword evidence="2" id="KW-0813">Transport</keyword>
<gene>
    <name evidence="13" type="ORF">Nepgr_017264</name>
</gene>
<dbReference type="Proteomes" id="UP001279734">
    <property type="component" value="Unassembled WGS sequence"/>
</dbReference>
<protein>
    <recommendedName>
        <fullName evidence="15">Cation/H+ exchanger domain-containing protein</fullName>
    </recommendedName>
</protein>
<feature type="transmembrane region" description="Helical" evidence="10">
    <location>
        <begin position="192"/>
        <end position="210"/>
    </location>
</feature>
<comment type="caution">
    <text evidence="13">The sequence shown here is derived from an EMBL/GenBank/DDBJ whole genome shotgun (WGS) entry which is preliminary data.</text>
</comment>
<dbReference type="GO" id="GO:0006813">
    <property type="term" value="P:potassium ion transport"/>
    <property type="evidence" value="ECO:0007669"/>
    <property type="project" value="UniProtKB-KW"/>
</dbReference>
<evidence type="ECO:0000313" key="14">
    <source>
        <dbReference type="Proteomes" id="UP001279734"/>
    </source>
</evidence>
<evidence type="ECO:0000259" key="12">
    <source>
        <dbReference type="Pfam" id="PF23259"/>
    </source>
</evidence>
<dbReference type="Pfam" id="PF00999">
    <property type="entry name" value="Na_H_Exchanger"/>
    <property type="match status" value="1"/>
</dbReference>
<dbReference type="Gene3D" id="1.20.1530.20">
    <property type="match status" value="1"/>
</dbReference>
<evidence type="ECO:0000256" key="4">
    <source>
        <dbReference type="ARBA" id="ARBA00022692"/>
    </source>
</evidence>
<name>A0AAD3SP41_NEPGR</name>